<dbReference type="GeneID" id="108669641"/>
<dbReference type="Proteomes" id="UP000694843">
    <property type="component" value="Unplaced"/>
</dbReference>
<organism evidence="1 2">
    <name type="scientific">Hyalella azteca</name>
    <name type="common">Amphipod</name>
    <dbReference type="NCBI Taxonomy" id="294128"/>
    <lineage>
        <taxon>Eukaryota</taxon>
        <taxon>Metazoa</taxon>
        <taxon>Ecdysozoa</taxon>
        <taxon>Arthropoda</taxon>
        <taxon>Crustacea</taxon>
        <taxon>Multicrustacea</taxon>
        <taxon>Malacostraca</taxon>
        <taxon>Eumalacostraca</taxon>
        <taxon>Peracarida</taxon>
        <taxon>Amphipoda</taxon>
        <taxon>Senticaudata</taxon>
        <taxon>Talitrida</taxon>
        <taxon>Talitroidea</taxon>
        <taxon>Hyalellidae</taxon>
        <taxon>Hyalella</taxon>
    </lineage>
</organism>
<name>A0A8B7NFW3_HYAAZ</name>
<evidence type="ECO:0000313" key="2">
    <source>
        <dbReference type="RefSeq" id="XP_018012510.1"/>
    </source>
</evidence>
<gene>
    <name evidence="2" type="primary">LOC108669641</name>
</gene>
<sequence length="598" mass="68122">MASSVVLNKRNSFVKKINLQILAADAYILSVAESGAFHWLYALLRMVITESSDIPKGELRRIFQQMVSSTDEKLVLWSIKKPLACLAAKVNKVMDDVPKSVAILLRRRVSVRAEMMSSSEADALLQLIFSNTFIFQDHYIKIIILLSALKITFPRVTTLVSYQYSLCSEVLDACLPMMPNLTEIRALVDDKLSSLRVIRDQAKNLERLYLPALCSSTLKNDDLSRLFFKDKALNLVNERFSLGENLPLSFPKLKHLALPFKFPESLPLFKMLLHHYKDCNFEWHYVQNSDVSVSLFDSALCPTIDLNHDHGLKHCELRYEDLRFPYIDDVFTKWANLQSLLLVMSSSSATIDHEHARSKLTSILKNCSKLKLLQVCVLSSNVDRCFENAVVVFRQGGMKIKELCLIDSGSGVSHERTIMFLNCFPNITNLTLHLCHRTSCKSTLKLKGFSKLVKFKLVIVDPPITPEYLFPFFPFIIKILELCPYLQDLTLPMGQIVLSHVKSLQSSFRRLRTLNCQVYCNFVDTNFVVELTQFIIGSSIEELSFKRLTHVAGLPSDFVGMVVDDIELINSDHVSQYVSSASGVALRYHDRAFRVQPW</sequence>
<accession>A0A8B7NFW3</accession>
<dbReference type="RefSeq" id="XP_018012510.1">
    <property type="nucleotide sequence ID" value="XM_018157021.2"/>
</dbReference>
<evidence type="ECO:0000313" key="1">
    <source>
        <dbReference type="Proteomes" id="UP000694843"/>
    </source>
</evidence>
<dbReference type="AlphaFoldDB" id="A0A8B7NFW3"/>
<reference evidence="2" key="1">
    <citation type="submission" date="2025-08" db="UniProtKB">
        <authorList>
            <consortium name="RefSeq"/>
        </authorList>
    </citation>
    <scope>IDENTIFICATION</scope>
    <source>
        <tissue evidence="2">Whole organism</tissue>
    </source>
</reference>
<proteinExistence type="predicted"/>
<dbReference type="KEGG" id="hazt:108669641"/>
<protein>
    <submittedName>
        <fullName evidence="2">Uncharacterized protein LOC108669641 isoform X1</fullName>
    </submittedName>
</protein>
<dbReference type="InterPro" id="IPR032675">
    <property type="entry name" value="LRR_dom_sf"/>
</dbReference>
<keyword evidence="1" id="KW-1185">Reference proteome</keyword>
<dbReference type="Gene3D" id="3.80.10.10">
    <property type="entry name" value="Ribonuclease Inhibitor"/>
    <property type="match status" value="1"/>
</dbReference>